<organism evidence="1 2">
    <name type="scientific">Metamycoplasma hominis</name>
    <name type="common">Mycoplasma hominis</name>
    <dbReference type="NCBI Taxonomy" id="2098"/>
    <lineage>
        <taxon>Bacteria</taxon>
        <taxon>Bacillati</taxon>
        <taxon>Mycoplasmatota</taxon>
        <taxon>Mycoplasmoidales</taxon>
        <taxon>Metamycoplasmataceae</taxon>
        <taxon>Metamycoplasma</taxon>
    </lineage>
</organism>
<proteinExistence type="predicted"/>
<dbReference type="AlphaFoldDB" id="A0A454C9V8"/>
<protein>
    <submittedName>
        <fullName evidence="1">Uncharacterized protein</fullName>
    </submittedName>
</protein>
<accession>A0A454C9V8</accession>
<name>A0A454C9V8_METHO</name>
<dbReference type="RefSeq" id="WP_036439295.1">
    <property type="nucleotide sequence ID" value="NZ_CP033021.1"/>
</dbReference>
<gene>
    <name evidence="1" type="ORF">KN71_002070</name>
</gene>
<evidence type="ECO:0000313" key="1">
    <source>
        <dbReference type="EMBL" id="AYN65468.1"/>
    </source>
</evidence>
<reference evidence="1 2" key="1">
    <citation type="submission" date="2014-08" db="EMBL/GenBank/DDBJ databases">
        <authorList>
            <person name="Kuleshov K."/>
            <person name="Dedkov V."/>
            <person name="Markelov M."/>
            <person name="Pimkina E."/>
        </authorList>
    </citation>
    <scope>NUCLEOTIDE SEQUENCE [LARGE SCALE GENOMIC DNA]</scope>
    <source>
        <strain evidence="2">TOA</strain>
    </source>
</reference>
<dbReference type="EMBL" id="CP033021">
    <property type="protein sequence ID" value="AYN65468.1"/>
    <property type="molecule type" value="Genomic_DNA"/>
</dbReference>
<evidence type="ECO:0000313" key="2">
    <source>
        <dbReference type="Proteomes" id="UP000029712"/>
    </source>
</evidence>
<sequence length="239" mass="28351">MMKKNKWKLLTIFGISTLPILPLCVTSCYNEQKQHKKALNIIKNSNPHFYIENLFSAKSYNSVLQSNKSIAGPWRNDFLEIAIGPKSKWFEYWKDYWIVDRLVLEDKESNSKKCIFFLIPRKVLFEAKFIDNENVDLKEAFFKYNSGYSNFKKTKVYANLKSGEITIKNFELGAAKDWKELPGLYINIHKLTIHINSDPKTIEMDFSLKYSKSKEHQQKIEGFEDDYIFEYKYIFKEKK</sequence>
<reference evidence="1 2" key="2">
    <citation type="submission" date="2018-10" db="EMBL/GenBank/DDBJ databases">
        <title>Detection and isolation of Mycoplasma hominis as a predominant microorganism from pelvic cavity of patient with salpingitis and tubo-ovarian abscess.</title>
        <authorList>
            <person name="Guschin A.E."/>
            <person name="Khayrullina G.A."/>
            <person name="Rakovskaya I.V."/>
            <person name="Shelenkov A.A."/>
            <person name="Shagin D.A."/>
        </authorList>
    </citation>
    <scope>NUCLEOTIDE SEQUENCE [LARGE SCALE GENOMIC DNA]</scope>
    <source>
        <strain evidence="2">TOA</strain>
    </source>
</reference>
<dbReference type="Proteomes" id="UP000029712">
    <property type="component" value="Chromosome"/>
</dbReference>